<sequence length="192" mass="22113">MSRLKQYLKTSPKKFTLFIILSLILISTIIISASTSVYKLQPQYRVEVKETFEIPLPYRIFQDHPDGGKLILYLDSSLEKTSKFTWYETDGSVKVISDYDPITGKIAKNTHFYSNGSIRSILTFFPDGSMATSIVYDNNAENSLKYIIPDSDYQERPLKPSDLTPQEQNDIHQEKRASQESYRSSLQDYQSI</sequence>
<gene>
    <name evidence="3" type="ORF">HR065_01345</name>
</gene>
<feature type="compositionally biased region" description="Polar residues" evidence="1">
    <location>
        <begin position="179"/>
        <end position="192"/>
    </location>
</feature>
<dbReference type="Proteomes" id="UP000568109">
    <property type="component" value="Unassembled WGS sequence"/>
</dbReference>
<reference evidence="3 4" key="1">
    <citation type="submission" date="2020-06" db="EMBL/GenBank/DDBJ databases">
        <title>Draft genome sequence of Candidatus Phytoplasma pruni (X-disease group, subgroup 16SrIII-B) strain ChTDIII from Argentina.</title>
        <authorList>
            <person name="Fernandez F.D."/>
            <person name="Zuebert C."/>
            <person name="Huettel B."/>
            <person name="Kube M."/>
            <person name="Conci L.R."/>
        </authorList>
    </citation>
    <scope>NUCLEOTIDE SEQUENCE [LARGE SCALE GENOMIC DNA]</scope>
    <source>
        <strain evidence="3 4">ChTDIII</strain>
    </source>
</reference>
<dbReference type="RefSeq" id="WP_178734127.1">
    <property type="nucleotide sequence ID" value="NZ_JABUOH010000038.1"/>
</dbReference>
<dbReference type="InterPro" id="IPR021348">
    <property type="entry name" value="DUF2963"/>
</dbReference>
<dbReference type="Pfam" id="PF11178">
    <property type="entry name" value="DUF2963"/>
    <property type="match status" value="1"/>
</dbReference>
<dbReference type="EMBL" id="JABUOH010000038">
    <property type="protein sequence ID" value="NWN45728.1"/>
    <property type="molecule type" value="Genomic_DNA"/>
</dbReference>
<proteinExistence type="predicted"/>
<name>A0A851HCL6_9MOLU</name>
<feature type="domain" description="DUF2963" evidence="2">
    <location>
        <begin position="87"/>
        <end position="124"/>
    </location>
</feature>
<organism evidence="3 4">
    <name type="scientific">Candidatus Phytoplasma pruni</name>
    <dbReference type="NCBI Taxonomy" id="479893"/>
    <lineage>
        <taxon>Bacteria</taxon>
        <taxon>Bacillati</taxon>
        <taxon>Mycoplasmatota</taxon>
        <taxon>Mollicutes</taxon>
        <taxon>Acholeplasmatales</taxon>
        <taxon>Acholeplasmataceae</taxon>
        <taxon>Candidatus Phytoplasma</taxon>
        <taxon>16SrIII (X-disease group)</taxon>
    </lineage>
</organism>
<keyword evidence="4" id="KW-1185">Reference proteome</keyword>
<evidence type="ECO:0000256" key="1">
    <source>
        <dbReference type="SAM" id="MobiDB-lite"/>
    </source>
</evidence>
<accession>A0A851HCL6</accession>
<comment type="caution">
    <text evidence="3">The sequence shown here is derived from an EMBL/GenBank/DDBJ whole genome shotgun (WGS) entry which is preliminary data.</text>
</comment>
<dbReference type="AlphaFoldDB" id="A0A851HCL6"/>
<evidence type="ECO:0000313" key="3">
    <source>
        <dbReference type="EMBL" id="NWN45728.1"/>
    </source>
</evidence>
<evidence type="ECO:0000313" key="4">
    <source>
        <dbReference type="Proteomes" id="UP000568109"/>
    </source>
</evidence>
<evidence type="ECO:0000259" key="2">
    <source>
        <dbReference type="Pfam" id="PF11178"/>
    </source>
</evidence>
<protein>
    <recommendedName>
        <fullName evidence="2">DUF2963 domain-containing protein</fullName>
    </recommendedName>
</protein>
<feature type="compositionally biased region" description="Basic and acidic residues" evidence="1">
    <location>
        <begin position="169"/>
        <end position="178"/>
    </location>
</feature>
<feature type="region of interest" description="Disordered" evidence="1">
    <location>
        <begin position="151"/>
        <end position="192"/>
    </location>
</feature>